<name>L0PCY6_PNEJI</name>
<dbReference type="STRING" id="1209962.L0PCY6"/>
<comment type="caution">
    <text evidence="3">The sequence shown here is derived from an EMBL/GenBank/DDBJ whole genome shotgun (WGS) entry which is preliminary data.</text>
</comment>
<evidence type="ECO:0000256" key="1">
    <source>
        <dbReference type="SAM" id="Coils"/>
    </source>
</evidence>
<dbReference type="VEuPathDB" id="FungiDB:PNEJI1_001123"/>
<proteinExistence type="predicted"/>
<dbReference type="AlphaFoldDB" id="L0PCY6"/>
<organism evidence="4">
    <name type="scientific">Pneumocystis jirovecii</name>
    <name type="common">Human pneumocystis pneumonia agent</name>
    <dbReference type="NCBI Taxonomy" id="42068"/>
    <lineage>
        <taxon>Eukaryota</taxon>
        <taxon>Fungi</taxon>
        <taxon>Dikarya</taxon>
        <taxon>Ascomycota</taxon>
        <taxon>Taphrinomycotina</taxon>
        <taxon>Pneumocystomycetes</taxon>
        <taxon>Pneumocystaceae</taxon>
        <taxon>Pneumocystis</taxon>
    </lineage>
</organism>
<dbReference type="FunCoup" id="L0PCY6">
    <property type="interactions" value="5"/>
</dbReference>
<dbReference type="EMBL" id="CAKM01000241">
    <property type="protein sequence ID" value="CCJ30228.1"/>
    <property type="molecule type" value="Genomic_DNA"/>
</dbReference>
<protein>
    <submittedName>
        <fullName evidence="3">Uncharacterized protein</fullName>
    </submittedName>
</protein>
<feature type="region of interest" description="Disordered" evidence="2">
    <location>
        <begin position="63"/>
        <end position="82"/>
    </location>
</feature>
<evidence type="ECO:0000313" key="3">
    <source>
        <dbReference type="EMBL" id="CCJ30228.1"/>
    </source>
</evidence>
<keyword evidence="1" id="KW-0175">Coiled coil</keyword>
<sequence length="315" mass="36427">MSENETFTKRSNVSFSKADIFEQKEATLHENLLSQVEQNELRVKSENDVKSLLDKHSSQLFAGENITTPKRTLHGPSSSRSNRSLLLSFNTPQASFFTSDMILPPLPPSTPTEAQKLLLDMSPEPVFMTPRSIPKYTLHDLEKERSKLRTEIINLESQLRGRDAEINELRNHVANIENTISILEHEKNDLITSWEEERLQLESRSSMSLSTDSKTTAPAIDQAILAELETKHQEQLTVLANDLHYQYSQKHHQKVQALKANYEKKYEAKIIALEGKIEEMRKMLQNEQKEKREIIAMSEELMRVMEEQREKEQKN</sequence>
<feature type="coiled-coil region" evidence="1">
    <location>
        <begin position="263"/>
        <end position="315"/>
    </location>
</feature>
<evidence type="ECO:0000313" key="4">
    <source>
        <dbReference type="Proteomes" id="UP000010422"/>
    </source>
</evidence>
<gene>
    <name evidence="3" type="ORF">PNEJI1_001123</name>
</gene>
<evidence type="ECO:0000256" key="2">
    <source>
        <dbReference type="SAM" id="MobiDB-lite"/>
    </source>
</evidence>
<dbReference type="Pfam" id="PF12709">
    <property type="entry name" value="Fungal_TACC"/>
    <property type="match status" value="1"/>
</dbReference>
<accession>L0PCY6</accession>
<dbReference type="InParanoid" id="L0PCY6"/>
<reference evidence="3 4" key="1">
    <citation type="journal article" date="2012" name="MBio">
        <title>De novo assembly of the Pneumocystis jirovecii genome from a single bronchoalveolar lavage fluid specimen from a patient.</title>
        <authorList>
            <person name="Cisse O.H."/>
            <person name="Pagni M."/>
            <person name="Hauser P.M."/>
        </authorList>
    </citation>
    <scope>NUCLEOTIDE SEQUENCE [LARGE SCALE GENOMIC DNA]</scope>
    <source>
        <strain evidence="3 4">SE8</strain>
    </source>
</reference>
<feature type="coiled-coil region" evidence="1">
    <location>
        <begin position="138"/>
        <end position="186"/>
    </location>
</feature>
<dbReference type="InterPro" id="IPR024312">
    <property type="entry name" value="TACC_fungi"/>
</dbReference>
<dbReference type="Proteomes" id="UP000010422">
    <property type="component" value="Unassembled WGS sequence"/>
</dbReference>